<accession>A0A1M7JAZ3</accession>
<gene>
    <name evidence="2" type="ORF">SAMN05444398_11917</name>
</gene>
<dbReference type="GO" id="GO:0005886">
    <property type="term" value="C:plasma membrane"/>
    <property type="evidence" value="ECO:0007669"/>
    <property type="project" value="TreeGrafter"/>
</dbReference>
<feature type="transmembrane region" description="Helical" evidence="1">
    <location>
        <begin position="35"/>
        <end position="52"/>
    </location>
</feature>
<dbReference type="STRING" id="337701.SAMN05444398_11917"/>
<feature type="transmembrane region" description="Helical" evidence="1">
    <location>
        <begin position="118"/>
        <end position="137"/>
    </location>
</feature>
<evidence type="ECO:0000256" key="1">
    <source>
        <dbReference type="SAM" id="Phobius"/>
    </source>
</evidence>
<reference evidence="2 3" key="1">
    <citation type="submission" date="2016-11" db="EMBL/GenBank/DDBJ databases">
        <authorList>
            <person name="Jaros S."/>
            <person name="Januszkiewicz K."/>
            <person name="Wedrychowicz H."/>
        </authorList>
    </citation>
    <scope>NUCLEOTIDE SEQUENCE [LARGE SCALE GENOMIC DNA]</scope>
    <source>
        <strain evidence="2 3">DSM 29589</strain>
    </source>
</reference>
<evidence type="ECO:0000313" key="3">
    <source>
        <dbReference type="Proteomes" id="UP000183974"/>
    </source>
</evidence>
<dbReference type="OrthoDB" id="5678253at2"/>
<sequence length="171" mass="18025">MGHWIWWMIAGILSVAGGILALANPLAASLTAELLAAWSFMLVGLIAIFSAFRDQGWGARILALLLGILMLVLGLSLVANPLEGLLSLTYAVAVVLMVAGLFRLILAFRAEMRAFRWVLALSGALSIVLALLIFSNFPQSAAVVLGVYLAIELISNGVALVVIALARKAVG</sequence>
<dbReference type="EMBL" id="FRBR01000019">
    <property type="protein sequence ID" value="SHM50165.1"/>
    <property type="molecule type" value="Genomic_DNA"/>
</dbReference>
<dbReference type="PANTHER" id="PTHR34989">
    <property type="entry name" value="PROTEIN HDED"/>
    <property type="match status" value="1"/>
</dbReference>
<protein>
    <submittedName>
        <fullName evidence="2">Uncharacterized membrane protein HdeD, DUF308 family</fullName>
    </submittedName>
</protein>
<feature type="transmembrane region" description="Helical" evidence="1">
    <location>
        <begin position="59"/>
        <end position="79"/>
    </location>
</feature>
<feature type="transmembrane region" description="Helical" evidence="1">
    <location>
        <begin position="143"/>
        <end position="166"/>
    </location>
</feature>
<dbReference type="InterPro" id="IPR005325">
    <property type="entry name" value="DUF308_memb"/>
</dbReference>
<dbReference type="Proteomes" id="UP000183974">
    <property type="component" value="Unassembled WGS sequence"/>
</dbReference>
<dbReference type="PANTHER" id="PTHR34989:SF1">
    <property type="entry name" value="PROTEIN HDED"/>
    <property type="match status" value="1"/>
</dbReference>
<keyword evidence="1" id="KW-0472">Membrane</keyword>
<dbReference type="AlphaFoldDB" id="A0A1M7JAZ3"/>
<keyword evidence="3" id="KW-1185">Reference proteome</keyword>
<keyword evidence="1" id="KW-1133">Transmembrane helix</keyword>
<dbReference type="RefSeq" id="WP_073037396.1">
    <property type="nucleotide sequence ID" value="NZ_BMLR01000019.1"/>
</dbReference>
<organism evidence="2 3">
    <name type="scientific">Roseovarius pacificus</name>
    <dbReference type="NCBI Taxonomy" id="337701"/>
    <lineage>
        <taxon>Bacteria</taxon>
        <taxon>Pseudomonadati</taxon>
        <taxon>Pseudomonadota</taxon>
        <taxon>Alphaproteobacteria</taxon>
        <taxon>Rhodobacterales</taxon>
        <taxon>Roseobacteraceae</taxon>
        <taxon>Roseovarius</taxon>
    </lineage>
</organism>
<keyword evidence="1" id="KW-0812">Transmembrane</keyword>
<dbReference type="InterPro" id="IPR052712">
    <property type="entry name" value="Acid_resist_chaperone_HdeD"/>
</dbReference>
<dbReference type="Pfam" id="PF03729">
    <property type="entry name" value="DUF308"/>
    <property type="match status" value="1"/>
</dbReference>
<proteinExistence type="predicted"/>
<feature type="transmembrane region" description="Helical" evidence="1">
    <location>
        <begin position="5"/>
        <end position="23"/>
    </location>
</feature>
<name>A0A1M7JAZ3_9RHOB</name>
<evidence type="ECO:0000313" key="2">
    <source>
        <dbReference type="EMBL" id="SHM50165.1"/>
    </source>
</evidence>
<feature type="transmembrane region" description="Helical" evidence="1">
    <location>
        <begin position="85"/>
        <end position="106"/>
    </location>
</feature>